<evidence type="ECO:0000313" key="3">
    <source>
        <dbReference type="Proteomes" id="UP001055115"/>
    </source>
</evidence>
<name>A0AA37L7Y9_9PEZI</name>
<dbReference type="InterPro" id="IPR013785">
    <property type="entry name" value="Aldolase_TIM"/>
</dbReference>
<dbReference type="GeneID" id="73324481"/>
<keyword evidence="3" id="KW-1185">Reference proteome</keyword>
<sequence length="123" mass="14406">MPHSRVHLRCRASPSATSKLKVILQDDQAYGFIRYNRRDLKPRFKSLTEIREPYYSDKLKELINLAYQHDVYISTTSQGVWIKHFLTQSNPEAVVDRYLETCKRLGFDVVEFSIGFLLLPPDN</sequence>
<dbReference type="Proteomes" id="UP001055115">
    <property type="component" value="Unassembled WGS sequence"/>
</dbReference>
<dbReference type="Gene3D" id="3.20.20.70">
    <property type="entry name" value="Aldolase class I"/>
    <property type="match status" value="1"/>
</dbReference>
<dbReference type="Pfam" id="PF02679">
    <property type="entry name" value="ComA"/>
    <property type="match status" value="1"/>
</dbReference>
<proteinExistence type="inferred from homology"/>
<evidence type="ECO:0000256" key="1">
    <source>
        <dbReference type="ARBA" id="ARBA00010424"/>
    </source>
</evidence>
<organism evidence="2 3">
    <name type="scientific">Colletotrichum spaethianum</name>
    <dbReference type="NCBI Taxonomy" id="700344"/>
    <lineage>
        <taxon>Eukaryota</taxon>
        <taxon>Fungi</taxon>
        <taxon>Dikarya</taxon>
        <taxon>Ascomycota</taxon>
        <taxon>Pezizomycotina</taxon>
        <taxon>Sordariomycetes</taxon>
        <taxon>Hypocreomycetidae</taxon>
        <taxon>Glomerellales</taxon>
        <taxon>Glomerellaceae</taxon>
        <taxon>Colletotrichum</taxon>
        <taxon>Colletotrichum spaethianum species complex</taxon>
    </lineage>
</organism>
<comment type="similarity">
    <text evidence="1">Belongs to the phosphosulfolactate synthase family.</text>
</comment>
<dbReference type="PANTHER" id="PTHR48413:SF1">
    <property type="entry name" value="PROTEIN HEAT-STRESS-ASSOCIATED 32"/>
    <property type="match status" value="1"/>
</dbReference>
<gene>
    <name evidence="2" type="ORF">ColSpa_03679</name>
</gene>
<dbReference type="RefSeq" id="XP_049125848.1">
    <property type="nucleotide sequence ID" value="XM_049269891.1"/>
</dbReference>
<dbReference type="EMBL" id="BQXU01000007">
    <property type="protein sequence ID" value="GKT43498.1"/>
    <property type="molecule type" value="Genomic_DNA"/>
</dbReference>
<comment type="caution">
    <text evidence="2">The sequence shown here is derived from an EMBL/GenBank/DDBJ whole genome shotgun (WGS) entry which is preliminary data.</text>
</comment>
<reference evidence="2 3" key="1">
    <citation type="submission" date="2022-03" db="EMBL/GenBank/DDBJ databases">
        <title>Genome data of Colletotrichum spp.</title>
        <authorList>
            <person name="Utami Y.D."/>
            <person name="Hiruma K."/>
        </authorList>
    </citation>
    <scope>NUCLEOTIDE SEQUENCE [LARGE SCALE GENOMIC DNA]</scope>
    <source>
        <strain evidence="2 3">MAFF 239500</strain>
    </source>
</reference>
<dbReference type="InterPro" id="IPR003830">
    <property type="entry name" value="ComA_synth"/>
</dbReference>
<evidence type="ECO:0000313" key="2">
    <source>
        <dbReference type="EMBL" id="GKT43498.1"/>
    </source>
</evidence>
<dbReference type="PANTHER" id="PTHR48413">
    <property type="match status" value="1"/>
</dbReference>
<dbReference type="SUPFAM" id="SSF102110">
    <property type="entry name" value="(2r)-phospho-3-sulfolactate synthase ComA"/>
    <property type="match status" value="1"/>
</dbReference>
<dbReference type="InterPro" id="IPR036112">
    <property type="entry name" value="ComA_synth_sf"/>
</dbReference>
<dbReference type="AlphaFoldDB" id="A0AA37L7Y9"/>
<protein>
    <submittedName>
        <fullName evidence="2">Protein HEAT-STRESS-ASSOCIATED 32</fullName>
    </submittedName>
</protein>
<accession>A0AA37L7Y9</accession>